<keyword evidence="5" id="KW-0804">Transcription</keyword>
<dbReference type="EMBL" id="JAUJDW010000146">
    <property type="protein sequence ID" value="KAK0624502.1"/>
    <property type="molecule type" value="Genomic_DNA"/>
</dbReference>
<accession>A0AA40C485</accession>
<dbReference type="Proteomes" id="UP001175001">
    <property type="component" value="Unassembled WGS sequence"/>
</dbReference>
<protein>
    <submittedName>
        <fullName evidence="7">Uncharacterized protein</fullName>
    </submittedName>
</protein>
<name>A0AA40C485_9PEZI</name>
<evidence type="ECO:0000256" key="1">
    <source>
        <dbReference type="ARBA" id="ARBA00022723"/>
    </source>
</evidence>
<evidence type="ECO:0000313" key="8">
    <source>
        <dbReference type="Proteomes" id="UP001175001"/>
    </source>
</evidence>
<keyword evidence="4" id="KW-0238">DNA-binding</keyword>
<keyword evidence="2" id="KW-0862">Zinc</keyword>
<evidence type="ECO:0000256" key="6">
    <source>
        <dbReference type="ARBA" id="ARBA00023242"/>
    </source>
</evidence>
<organism evidence="7 8">
    <name type="scientific">Lasiodiplodia hormozganensis</name>
    <dbReference type="NCBI Taxonomy" id="869390"/>
    <lineage>
        <taxon>Eukaryota</taxon>
        <taxon>Fungi</taxon>
        <taxon>Dikarya</taxon>
        <taxon>Ascomycota</taxon>
        <taxon>Pezizomycotina</taxon>
        <taxon>Dothideomycetes</taxon>
        <taxon>Dothideomycetes incertae sedis</taxon>
        <taxon>Botryosphaeriales</taxon>
        <taxon>Botryosphaeriaceae</taxon>
        <taxon>Lasiodiplodia</taxon>
    </lineage>
</organism>
<sequence>MLESTGKVSREYLDSYEELEMWTSYIDLVLESSEATILPYPGRPSYALSTFRCLLDLRDIVAHIIDAFYSMNSAETSQEAPLKTRHDIREQLDQWKNSLPLWLQYDPSTHPTPPPHQVIPQ</sequence>
<evidence type="ECO:0000256" key="2">
    <source>
        <dbReference type="ARBA" id="ARBA00022833"/>
    </source>
</evidence>
<keyword evidence="6" id="KW-0539">Nucleus</keyword>
<keyword evidence="1" id="KW-0479">Metal-binding</keyword>
<dbReference type="PANTHER" id="PTHR31313">
    <property type="entry name" value="TY1 ENHANCER ACTIVATOR"/>
    <property type="match status" value="1"/>
</dbReference>
<evidence type="ECO:0000256" key="5">
    <source>
        <dbReference type="ARBA" id="ARBA00023163"/>
    </source>
</evidence>
<dbReference type="GO" id="GO:0046872">
    <property type="term" value="F:metal ion binding"/>
    <property type="evidence" value="ECO:0007669"/>
    <property type="project" value="UniProtKB-KW"/>
</dbReference>
<gene>
    <name evidence="7" type="ORF">DIS24_g11154</name>
</gene>
<dbReference type="GO" id="GO:0003677">
    <property type="term" value="F:DNA binding"/>
    <property type="evidence" value="ECO:0007669"/>
    <property type="project" value="UniProtKB-KW"/>
</dbReference>
<evidence type="ECO:0000256" key="4">
    <source>
        <dbReference type="ARBA" id="ARBA00023125"/>
    </source>
</evidence>
<dbReference type="InterPro" id="IPR051615">
    <property type="entry name" value="Transcr_Regulatory_Elem"/>
</dbReference>
<dbReference type="PANTHER" id="PTHR31313:SF86">
    <property type="entry name" value="ZN(2)-C6 FUNGAL-TYPE DOMAIN-CONTAINING PROTEIN"/>
    <property type="match status" value="1"/>
</dbReference>
<dbReference type="CDD" id="cd12148">
    <property type="entry name" value="fungal_TF_MHR"/>
    <property type="match status" value="1"/>
</dbReference>
<dbReference type="AlphaFoldDB" id="A0AA40C485"/>
<keyword evidence="8" id="KW-1185">Reference proteome</keyword>
<reference evidence="7" key="1">
    <citation type="submission" date="2023-06" db="EMBL/GenBank/DDBJ databases">
        <title>Multi-omics analyses reveal the molecular pathogenesis toolkit of Lasiodiplodia hormozganensis, a cross-kingdom pathogen.</title>
        <authorList>
            <person name="Felix C."/>
            <person name="Meneses R."/>
            <person name="Goncalves M.F.M."/>
            <person name="Tilleman L."/>
            <person name="Duarte A.S."/>
            <person name="Jorrin-Novo J.V."/>
            <person name="Van De Peer Y."/>
            <person name="Deforce D."/>
            <person name="Van Nieuwerburgh F."/>
            <person name="Esteves A.C."/>
            <person name="Alves A."/>
        </authorList>
    </citation>
    <scope>NUCLEOTIDE SEQUENCE</scope>
    <source>
        <strain evidence="7">CBS 339.90</strain>
    </source>
</reference>
<comment type="caution">
    <text evidence="7">The sequence shown here is derived from an EMBL/GenBank/DDBJ whole genome shotgun (WGS) entry which is preliminary data.</text>
</comment>
<evidence type="ECO:0000256" key="3">
    <source>
        <dbReference type="ARBA" id="ARBA00023015"/>
    </source>
</evidence>
<evidence type="ECO:0000313" key="7">
    <source>
        <dbReference type="EMBL" id="KAK0624502.1"/>
    </source>
</evidence>
<keyword evidence="3" id="KW-0805">Transcription regulation</keyword>
<proteinExistence type="predicted"/>